<dbReference type="SUPFAM" id="SSF48008">
    <property type="entry name" value="GntR ligand-binding domain-like"/>
    <property type="match status" value="1"/>
</dbReference>
<dbReference type="Proteomes" id="UP000239532">
    <property type="component" value="Unassembled WGS sequence"/>
</dbReference>
<dbReference type="InterPro" id="IPR000524">
    <property type="entry name" value="Tscrpt_reg_HTH_GntR"/>
</dbReference>
<dbReference type="InterPro" id="IPR008920">
    <property type="entry name" value="TF_FadR/GntR_C"/>
</dbReference>
<dbReference type="RefSeq" id="WP_105982505.1">
    <property type="nucleotide sequence ID" value="NZ_MQUC01000003.1"/>
</dbReference>
<keyword evidence="2" id="KW-0238">DNA-binding</keyword>
<evidence type="ECO:0000256" key="1">
    <source>
        <dbReference type="ARBA" id="ARBA00023015"/>
    </source>
</evidence>
<evidence type="ECO:0000313" key="5">
    <source>
        <dbReference type="EMBL" id="PRP68307.1"/>
    </source>
</evidence>
<dbReference type="Gene3D" id="1.10.10.10">
    <property type="entry name" value="Winged helix-like DNA-binding domain superfamily/Winged helix DNA-binding domain"/>
    <property type="match status" value="1"/>
</dbReference>
<reference evidence="5 6" key="1">
    <citation type="submission" date="2016-11" db="EMBL/GenBank/DDBJ databases">
        <title>Trade-off between light-utilization and light-protection in marine flavobacteria.</title>
        <authorList>
            <person name="Kumagai Y."/>
        </authorList>
    </citation>
    <scope>NUCLEOTIDE SEQUENCE [LARGE SCALE GENOMIC DNA]</scope>
    <source>
        <strain evidence="5 6">JCM 17109</strain>
    </source>
</reference>
<dbReference type="OrthoDB" id="9799482at2"/>
<dbReference type="SMART" id="SM00895">
    <property type="entry name" value="FCD"/>
    <property type="match status" value="1"/>
</dbReference>
<evidence type="ECO:0000256" key="2">
    <source>
        <dbReference type="ARBA" id="ARBA00023125"/>
    </source>
</evidence>
<dbReference type="GO" id="GO:0003700">
    <property type="term" value="F:DNA-binding transcription factor activity"/>
    <property type="evidence" value="ECO:0007669"/>
    <property type="project" value="InterPro"/>
</dbReference>
<organism evidence="5 6">
    <name type="scientific">Nonlabens agnitus</name>
    <dbReference type="NCBI Taxonomy" id="870484"/>
    <lineage>
        <taxon>Bacteria</taxon>
        <taxon>Pseudomonadati</taxon>
        <taxon>Bacteroidota</taxon>
        <taxon>Flavobacteriia</taxon>
        <taxon>Flavobacteriales</taxon>
        <taxon>Flavobacteriaceae</taxon>
        <taxon>Nonlabens</taxon>
    </lineage>
</organism>
<keyword evidence="1" id="KW-0805">Transcription regulation</keyword>
<keyword evidence="3" id="KW-0804">Transcription</keyword>
<dbReference type="PANTHER" id="PTHR43537">
    <property type="entry name" value="TRANSCRIPTIONAL REGULATOR, GNTR FAMILY"/>
    <property type="match status" value="1"/>
</dbReference>
<dbReference type="PRINTS" id="PR00035">
    <property type="entry name" value="HTHGNTR"/>
</dbReference>
<dbReference type="GO" id="GO:0003677">
    <property type="term" value="F:DNA binding"/>
    <property type="evidence" value="ECO:0007669"/>
    <property type="project" value="UniProtKB-KW"/>
</dbReference>
<protein>
    <submittedName>
        <fullName evidence="5">GntR family transcriptional regulator</fullName>
    </submittedName>
</protein>
<dbReference type="InterPro" id="IPR011711">
    <property type="entry name" value="GntR_C"/>
</dbReference>
<dbReference type="AlphaFoldDB" id="A0A2S9WXW2"/>
<dbReference type="InterPro" id="IPR036390">
    <property type="entry name" value="WH_DNA-bd_sf"/>
</dbReference>
<dbReference type="Pfam" id="PF00392">
    <property type="entry name" value="GntR"/>
    <property type="match status" value="1"/>
</dbReference>
<keyword evidence="6" id="KW-1185">Reference proteome</keyword>
<dbReference type="Pfam" id="PF07729">
    <property type="entry name" value="FCD"/>
    <property type="match status" value="1"/>
</dbReference>
<comment type="caution">
    <text evidence="5">The sequence shown here is derived from an EMBL/GenBank/DDBJ whole genome shotgun (WGS) entry which is preliminary data.</text>
</comment>
<sequence length="239" mass="27330">MIHNRLKNITDVKLSSGDLDRDDNTFNEIKKLISDHRYEKGDKLPSQRKLSEKLGVGRNQIMTALQKLEFYGIVKTLPKSGTVVTGIQNPSVNMMMSDILELESPDFKSLVESRLILEENAVRLAAIRRTDKDLEELQELHGEFVERILSNEPALSEDFAFHKGLVKASNNNVIYSLMSIIVPDLIAHLNAEHICDRSEVSMLISEHTTILEMIENQDEEGAVKALKHHFRFLYQYIKK</sequence>
<dbReference type="SMART" id="SM00345">
    <property type="entry name" value="HTH_GNTR"/>
    <property type="match status" value="1"/>
</dbReference>
<evidence type="ECO:0000256" key="3">
    <source>
        <dbReference type="ARBA" id="ARBA00023163"/>
    </source>
</evidence>
<feature type="domain" description="HTH gntR-type" evidence="4">
    <location>
        <begin position="19"/>
        <end position="87"/>
    </location>
</feature>
<name>A0A2S9WXW2_9FLAO</name>
<dbReference type="PROSITE" id="PS50949">
    <property type="entry name" value="HTH_GNTR"/>
    <property type="match status" value="1"/>
</dbReference>
<dbReference type="Gene3D" id="1.20.120.530">
    <property type="entry name" value="GntR ligand-binding domain-like"/>
    <property type="match status" value="1"/>
</dbReference>
<dbReference type="CDD" id="cd07377">
    <property type="entry name" value="WHTH_GntR"/>
    <property type="match status" value="1"/>
</dbReference>
<dbReference type="InterPro" id="IPR036388">
    <property type="entry name" value="WH-like_DNA-bd_sf"/>
</dbReference>
<evidence type="ECO:0000259" key="4">
    <source>
        <dbReference type="PROSITE" id="PS50949"/>
    </source>
</evidence>
<evidence type="ECO:0000313" key="6">
    <source>
        <dbReference type="Proteomes" id="UP000239532"/>
    </source>
</evidence>
<gene>
    <name evidence="5" type="ORF">BST86_06135</name>
</gene>
<accession>A0A2S9WXW2</accession>
<dbReference type="EMBL" id="MQUC01000003">
    <property type="protein sequence ID" value="PRP68307.1"/>
    <property type="molecule type" value="Genomic_DNA"/>
</dbReference>
<dbReference type="SUPFAM" id="SSF46785">
    <property type="entry name" value="Winged helix' DNA-binding domain"/>
    <property type="match status" value="1"/>
</dbReference>
<dbReference type="PANTHER" id="PTHR43537:SF5">
    <property type="entry name" value="UXU OPERON TRANSCRIPTIONAL REGULATOR"/>
    <property type="match status" value="1"/>
</dbReference>
<proteinExistence type="predicted"/>